<evidence type="ECO:0000259" key="1">
    <source>
        <dbReference type="Pfam" id="PF06114"/>
    </source>
</evidence>
<dbReference type="Gene3D" id="1.10.10.2910">
    <property type="match status" value="1"/>
</dbReference>
<dbReference type="RefSeq" id="WP_285883754.1">
    <property type="nucleotide sequence ID" value="NZ_JARFYN010000066.1"/>
</dbReference>
<dbReference type="InterPro" id="IPR052345">
    <property type="entry name" value="Rad_response_metalloprotease"/>
</dbReference>
<accession>A0ABT7KPS9</accession>
<dbReference type="PANTHER" id="PTHR43236:SF1">
    <property type="entry name" value="BLL7220 PROTEIN"/>
    <property type="match status" value="1"/>
</dbReference>
<keyword evidence="3" id="KW-1185">Reference proteome</keyword>
<evidence type="ECO:0000313" key="3">
    <source>
        <dbReference type="Proteomes" id="UP001172630"/>
    </source>
</evidence>
<dbReference type="EMBL" id="JARFYN010000066">
    <property type="protein sequence ID" value="MDL2410015.1"/>
    <property type="molecule type" value="Genomic_DNA"/>
</dbReference>
<evidence type="ECO:0000313" key="2">
    <source>
        <dbReference type="EMBL" id="MDL2410015.1"/>
    </source>
</evidence>
<organism evidence="2 3">
    <name type="scientific">Rhizobium calliandrae</name>
    <dbReference type="NCBI Taxonomy" id="1312182"/>
    <lineage>
        <taxon>Bacteria</taxon>
        <taxon>Pseudomonadati</taxon>
        <taxon>Pseudomonadota</taxon>
        <taxon>Alphaproteobacteria</taxon>
        <taxon>Hyphomicrobiales</taxon>
        <taxon>Rhizobiaceae</taxon>
        <taxon>Rhizobium/Agrobacterium group</taxon>
        <taxon>Rhizobium</taxon>
    </lineage>
</organism>
<proteinExistence type="predicted"/>
<gene>
    <name evidence="2" type="ORF">PY650_31240</name>
</gene>
<dbReference type="Proteomes" id="UP001172630">
    <property type="component" value="Unassembled WGS sequence"/>
</dbReference>
<protein>
    <submittedName>
        <fullName evidence="2">ImmA/IrrE family metallo-endopeptidase</fullName>
    </submittedName>
</protein>
<comment type="caution">
    <text evidence="2">The sequence shown here is derived from an EMBL/GenBank/DDBJ whole genome shotgun (WGS) entry which is preliminary data.</text>
</comment>
<sequence>MAKAPARAAVLKGMRAALRLQRDLGLDQAGARGHRVDVFGAIYRQNVPLLFRKLEPLLGAYLREEGNPGIILTTRRPLGQQRFTAAHELGHHVLNHDPHADDDSILRRSPDLAGDYMNLPPAEQEADAFASYFLLPDWLITTLMQRQHWTPQHLQHSDIVYQLALRVGASYRATLYALVRNKVIGAGIRQQLAKAQPATIKRALVPDHTIESTQNIDVWHLTERDEGAVIEAGRDDLFVVKLREDSNSGYLWNFDELQNAGFARWSFI</sequence>
<reference evidence="2" key="1">
    <citation type="submission" date="2023-06" db="EMBL/GenBank/DDBJ databases">
        <title>Phylogenetic Diversity of Rhizobium strains.</title>
        <authorList>
            <person name="Moura F.T."/>
            <person name="Helene L.C.F."/>
            <person name="Hungria M."/>
        </authorList>
    </citation>
    <scope>NUCLEOTIDE SEQUENCE</scope>
    <source>
        <strain evidence="2">CCGE524</strain>
    </source>
</reference>
<dbReference type="PANTHER" id="PTHR43236">
    <property type="entry name" value="ANTITOXIN HIGA1"/>
    <property type="match status" value="1"/>
</dbReference>
<name>A0ABT7KPS9_9HYPH</name>
<feature type="domain" description="IrrE N-terminal-like" evidence="1">
    <location>
        <begin position="45"/>
        <end position="178"/>
    </location>
</feature>
<dbReference type="Pfam" id="PF06114">
    <property type="entry name" value="Peptidase_M78"/>
    <property type="match status" value="1"/>
</dbReference>
<dbReference type="InterPro" id="IPR010359">
    <property type="entry name" value="IrrE_HExxH"/>
</dbReference>